<feature type="region of interest" description="Disordered" evidence="1">
    <location>
        <begin position="22"/>
        <end position="50"/>
    </location>
</feature>
<sequence length="200" mass="21716">MSRILIVTPLISIALLITGCSSSETENKSPSASSTPRPPSISVSVKPAPTQYNQGRQSINFDPCTNVSDTVVSQAGFDPSTRERDDEIHDTYSFIGCKFDHKEVVRGQNVPTRTLTISSTNITLDEFRKREGISATEIKVNGRDAITYNRPDAESCFIVMKTNDGSLDVQTSVSGPFTSEKPCDRIRDVAGLIEPTLGSA</sequence>
<dbReference type="Pfam" id="PF12079">
    <property type="entry name" value="DUF3558"/>
    <property type="match status" value="1"/>
</dbReference>
<dbReference type="Proteomes" id="UP000503540">
    <property type="component" value="Chromosome"/>
</dbReference>
<protein>
    <submittedName>
        <fullName evidence="2">DUF3558 domain-containing protein</fullName>
    </submittedName>
</protein>
<gene>
    <name evidence="2" type="ORF">F5544_09665</name>
</gene>
<dbReference type="InterPro" id="IPR024520">
    <property type="entry name" value="DUF3558"/>
</dbReference>
<evidence type="ECO:0000256" key="1">
    <source>
        <dbReference type="SAM" id="MobiDB-lite"/>
    </source>
</evidence>
<evidence type="ECO:0000313" key="2">
    <source>
        <dbReference type="EMBL" id="QIS09833.1"/>
    </source>
</evidence>
<dbReference type="KEGG" id="nah:F5544_09665"/>
<keyword evidence="3" id="KW-1185">Reference proteome</keyword>
<dbReference type="EMBL" id="CP046172">
    <property type="protein sequence ID" value="QIS09833.1"/>
    <property type="molecule type" value="Genomic_DNA"/>
</dbReference>
<reference evidence="2 3" key="1">
    <citation type="journal article" date="2019" name="ACS Chem. Biol.">
        <title>Identification and Mobilization of a Cryptic Antibiotic Biosynthesis Gene Locus from a Human-Pathogenic Nocardia Isolate.</title>
        <authorList>
            <person name="Herisse M."/>
            <person name="Ishida K."/>
            <person name="Porter J.L."/>
            <person name="Howden B."/>
            <person name="Hertweck C."/>
            <person name="Stinear T.P."/>
            <person name="Pidot S.J."/>
        </authorList>
    </citation>
    <scope>NUCLEOTIDE SEQUENCE [LARGE SCALE GENOMIC DNA]</scope>
    <source>
        <strain evidence="2 3">AUSMDU00012717</strain>
    </source>
</reference>
<proteinExistence type="predicted"/>
<organism evidence="2 3">
    <name type="scientific">Nocardia arthritidis</name>
    <dbReference type="NCBI Taxonomy" id="228602"/>
    <lineage>
        <taxon>Bacteria</taxon>
        <taxon>Bacillati</taxon>
        <taxon>Actinomycetota</taxon>
        <taxon>Actinomycetes</taxon>
        <taxon>Mycobacteriales</taxon>
        <taxon>Nocardiaceae</taxon>
        <taxon>Nocardia</taxon>
    </lineage>
</organism>
<dbReference type="PROSITE" id="PS51257">
    <property type="entry name" value="PROKAR_LIPOPROTEIN"/>
    <property type="match status" value="1"/>
</dbReference>
<evidence type="ECO:0000313" key="3">
    <source>
        <dbReference type="Proteomes" id="UP000503540"/>
    </source>
</evidence>
<name>A0A6G9Y9V7_9NOCA</name>
<dbReference type="AlphaFoldDB" id="A0A6G9Y9V7"/>
<accession>A0A6G9Y9V7</accession>